<organism evidence="2 3">
    <name type="scientific">Mucilaginibacter mali</name>
    <dbReference type="NCBI Taxonomy" id="2740462"/>
    <lineage>
        <taxon>Bacteria</taxon>
        <taxon>Pseudomonadati</taxon>
        <taxon>Bacteroidota</taxon>
        <taxon>Sphingobacteriia</taxon>
        <taxon>Sphingobacteriales</taxon>
        <taxon>Sphingobacteriaceae</taxon>
        <taxon>Mucilaginibacter</taxon>
    </lineage>
</organism>
<dbReference type="AlphaFoldDB" id="A0A7D4UDZ6"/>
<proteinExistence type="predicted"/>
<evidence type="ECO:0000313" key="2">
    <source>
        <dbReference type="EMBL" id="QKJ32998.1"/>
    </source>
</evidence>
<keyword evidence="3" id="KW-1185">Reference proteome</keyword>
<dbReference type="InterPro" id="IPR008620">
    <property type="entry name" value="FixH"/>
</dbReference>
<evidence type="ECO:0000256" key="1">
    <source>
        <dbReference type="SAM" id="Phobius"/>
    </source>
</evidence>
<dbReference type="RefSeq" id="WP_173417643.1">
    <property type="nucleotide sequence ID" value="NZ_CP054139.1"/>
</dbReference>
<keyword evidence="1" id="KW-0472">Membrane</keyword>
<keyword evidence="1" id="KW-1133">Transmembrane helix</keyword>
<name>A0A7D4UDZ6_9SPHI</name>
<accession>A0A7D4UDZ6</accession>
<dbReference type="Proteomes" id="UP000505355">
    <property type="component" value="Chromosome"/>
</dbReference>
<gene>
    <name evidence="2" type="ORF">HQ865_25685</name>
</gene>
<dbReference type="Pfam" id="PF05751">
    <property type="entry name" value="FixH"/>
    <property type="match status" value="1"/>
</dbReference>
<dbReference type="KEGG" id="mmab:HQ865_25685"/>
<protein>
    <submittedName>
        <fullName evidence="2">FixH family protein</fullName>
    </submittedName>
</protein>
<reference evidence="2 3" key="1">
    <citation type="submission" date="2020-05" db="EMBL/GenBank/DDBJ databases">
        <title>Mucilaginibacter mali sp. nov.</title>
        <authorList>
            <person name="Kim H.S."/>
            <person name="Lee K.C."/>
            <person name="Suh M.K."/>
            <person name="Kim J.-S."/>
            <person name="Han K.-I."/>
            <person name="Eom M.K."/>
            <person name="Shin Y.K."/>
            <person name="Lee J.-S."/>
        </authorList>
    </citation>
    <scope>NUCLEOTIDE SEQUENCE [LARGE SCALE GENOMIC DNA]</scope>
    <source>
        <strain evidence="2 3">G2-14</strain>
    </source>
</reference>
<sequence>MNWGKGLIAGMIIFILFITAMGVKMFMLPGDDYDHQYYEKGLTFNRDYDREKQVTTDQAAPVIEQVGQNLVLTFKTPLTGTIRFERPSDQLQDRSFPLQPDADNSVLLPINKLATGKWQLTLNWQHQSKDYLYHQEITIR</sequence>
<feature type="transmembrane region" description="Helical" evidence="1">
    <location>
        <begin position="6"/>
        <end position="27"/>
    </location>
</feature>
<keyword evidence="1" id="KW-0812">Transmembrane</keyword>
<evidence type="ECO:0000313" key="3">
    <source>
        <dbReference type="Proteomes" id="UP000505355"/>
    </source>
</evidence>
<dbReference type="EMBL" id="CP054139">
    <property type="protein sequence ID" value="QKJ32998.1"/>
    <property type="molecule type" value="Genomic_DNA"/>
</dbReference>